<keyword evidence="1" id="KW-0812">Transmembrane</keyword>
<keyword evidence="3" id="KW-1185">Reference proteome</keyword>
<keyword evidence="1" id="KW-1133">Transmembrane helix</keyword>
<evidence type="ECO:0008006" key="4">
    <source>
        <dbReference type="Google" id="ProtNLM"/>
    </source>
</evidence>
<protein>
    <recommendedName>
        <fullName evidence="4">Transmembrane protein</fullName>
    </recommendedName>
</protein>
<gene>
    <name evidence="2" type="ORF">C483_13770</name>
</gene>
<evidence type="ECO:0000313" key="2">
    <source>
        <dbReference type="EMBL" id="ELY89023.1"/>
    </source>
</evidence>
<reference evidence="2 3" key="1">
    <citation type="journal article" date="2014" name="PLoS Genet.">
        <title>Phylogenetically driven sequencing of extremely halophilic archaea reveals strategies for static and dynamic osmo-response.</title>
        <authorList>
            <person name="Becker E.A."/>
            <person name="Seitzer P.M."/>
            <person name="Tritt A."/>
            <person name="Larsen D."/>
            <person name="Krusor M."/>
            <person name="Yao A.I."/>
            <person name="Wu D."/>
            <person name="Madern D."/>
            <person name="Eisen J.A."/>
            <person name="Darling A.E."/>
            <person name="Facciotti M.T."/>
        </authorList>
    </citation>
    <scope>NUCLEOTIDE SEQUENCE [LARGE SCALE GENOMIC DNA]</scope>
    <source>
        <strain evidence="2 3">JCM 10989</strain>
    </source>
</reference>
<accession>L9ZV57</accession>
<dbReference type="PATRIC" id="fig|1227493.4.peg.2766"/>
<name>L9ZV57_9EURY</name>
<keyword evidence="1" id="KW-0472">Membrane</keyword>
<feature type="transmembrane region" description="Helical" evidence="1">
    <location>
        <begin position="58"/>
        <end position="80"/>
    </location>
</feature>
<feature type="transmembrane region" description="Helical" evidence="1">
    <location>
        <begin position="17"/>
        <end position="38"/>
    </location>
</feature>
<proteinExistence type="predicted"/>
<dbReference type="RefSeq" id="WP_006653922.1">
    <property type="nucleotide sequence ID" value="NZ_AOIM01000037.1"/>
</dbReference>
<evidence type="ECO:0000256" key="1">
    <source>
        <dbReference type="SAM" id="Phobius"/>
    </source>
</evidence>
<sequence>MDEVPTLWEYALSLDRFAFCFAAGLLLMGYTGVSIWEVAYTAADPTIPTTTMSPGSAIYYAAVFVTGAALAFVAVMTALYRVVRDATSATNAAGS</sequence>
<dbReference type="OrthoDB" id="167468at2157"/>
<comment type="caution">
    <text evidence="2">The sequence shown here is derived from an EMBL/GenBank/DDBJ whole genome shotgun (WGS) entry which is preliminary data.</text>
</comment>
<dbReference type="EMBL" id="AOIM01000037">
    <property type="protein sequence ID" value="ELY89023.1"/>
    <property type="molecule type" value="Genomic_DNA"/>
</dbReference>
<dbReference type="Proteomes" id="UP000011519">
    <property type="component" value="Unassembled WGS sequence"/>
</dbReference>
<evidence type="ECO:0000313" key="3">
    <source>
        <dbReference type="Proteomes" id="UP000011519"/>
    </source>
</evidence>
<organism evidence="2 3">
    <name type="scientific">Natrialba hulunbeirensis JCM 10989</name>
    <dbReference type="NCBI Taxonomy" id="1227493"/>
    <lineage>
        <taxon>Archaea</taxon>
        <taxon>Methanobacteriati</taxon>
        <taxon>Methanobacteriota</taxon>
        <taxon>Stenosarchaea group</taxon>
        <taxon>Halobacteria</taxon>
        <taxon>Halobacteriales</taxon>
        <taxon>Natrialbaceae</taxon>
        <taxon>Natrialba</taxon>
    </lineage>
</organism>
<dbReference type="AlphaFoldDB" id="L9ZV57"/>